<organism evidence="3 4">
    <name type="scientific">Triticum urartu</name>
    <name type="common">Red wild einkorn</name>
    <name type="synonym">Crithodium urartu</name>
    <dbReference type="NCBI Taxonomy" id="4572"/>
    <lineage>
        <taxon>Eukaryota</taxon>
        <taxon>Viridiplantae</taxon>
        <taxon>Streptophyta</taxon>
        <taxon>Embryophyta</taxon>
        <taxon>Tracheophyta</taxon>
        <taxon>Spermatophyta</taxon>
        <taxon>Magnoliopsida</taxon>
        <taxon>Liliopsida</taxon>
        <taxon>Poales</taxon>
        <taxon>Poaceae</taxon>
        <taxon>BOP clade</taxon>
        <taxon>Pooideae</taxon>
        <taxon>Triticodae</taxon>
        <taxon>Triticeae</taxon>
        <taxon>Triticinae</taxon>
        <taxon>Triticum</taxon>
    </lineage>
</organism>
<evidence type="ECO:0000313" key="3">
    <source>
        <dbReference type="EnsemblPlants" id="TuG1812S0003246900.01.T01"/>
    </source>
</evidence>
<keyword evidence="1" id="KW-0732">Signal</keyword>
<proteinExistence type="predicted"/>
<feature type="domain" description="Cyclin N-terminal" evidence="2">
    <location>
        <begin position="13"/>
        <end position="62"/>
    </location>
</feature>
<accession>A0A8R7RG73</accession>
<dbReference type="Gramene" id="TuG1812S0003246900.01.T01">
    <property type="protein sequence ID" value="TuG1812S0003246900.01.T01"/>
    <property type="gene ID" value="TuG1812S0003246900.01"/>
</dbReference>
<dbReference type="InterPro" id="IPR036915">
    <property type="entry name" value="Cyclin-like_sf"/>
</dbReference>
<dbReference type="Pfam" id="PF00134">
    <property type="entry name" value="Cyclin_N"/>
    <property type="match status" value="1"/>
</dbReference>
<dbReference type="Gene3D" id="1.10.472.10">
    <property type="entry name" value="Cyclin-like"/>
    <property type="match status" value="1"/>
</dbReference>
<evidence type="ECO:0000313" key="4">
    <source>
        <dbReference type="Proteomes" id="UP000015106"/>
    </source>
</evidence>
<dbReference type="EnsemblPlants" id="TuG1812S0003246900.01.T01">
    <property type="protein sequence ID" value="TuG1812S0003246900.01.T01"/>
    <property type="gene ID" value="TuG1812S0003246900.01"/>
</dbReference>
<feature type="chain" id="PRO_5035752153" description="Cyclin N-terminal domain-containing protein" evidence="1">
    <location>
        <begin position="24"/>
        <end position="63"/>
    </location>
</feature>
<protein>
    <recommendedName>
        <fullName evidence="2">Cyclin N-terminal domain-containing protein</fullName>
    </recommendedName>
</protein>
<evidence type="ECO:0000256" key="1">
    <source>
        <dbReference type="SAM" id="SignalP"/>
    </source>
</evidence>
<dbReference type="Proteomes" id="UP000015106">
    <property type="component" value="Unassembled WGS sequence"/>
</dbReference>
<feature type="signal peptide" evidence="1">
    <location>
        <begin position="1"/>
        <end position="23"/>
    </location>
</feature>
<dbReference type="InterPro" id="IPR006671">
    <property type="entry name" value="Cyclin_N"/>
</dbReference>
<reference evidence="4" key="1">
    <citation type="journal article" date="2013" name="Nature">
        <title>Draft genome of the wheat A-genome progenitor Triticum urartu.</title>
        <authorList>
            <person name="Ling H.Q."/>
            <person name="Zhao S."/>
            <person name="Liu D."/>
            <person name="Wang J."/>
            <person name="Sun H."/>
            <person name="Zhang C."/>
            <person name="Fan H."/>
            <person name="Li D."/>
            <person name="Dong L."/>
            <person name="Tao Y."/>
            <person name="Gao C."/>
            <person name="Wu H."/>
            <person name="Li Y."/>
            <person name="Cui Y."/>
            <person name="Guo X."/>
            <person name="Zheng S."/>
            <person name="Wang B."/>
            <person name="Yu K."/>
            <person name="Liang Q."/>
            <person name="Yang W."/>
            <person name="Lou X."/>
            <person name="Chen J."/>
            <person name="Feng M."/>
            <person name="Jian J."/>
            <person name="Zhang X."/>
            <person name="Luo G."/>
            <person name="Jiang Y."/>
            <person name="Liu J."/>
            <person name="Wang Z."/>
            <person name="Sha Y."/>
            <person name="Zhang B."/>
            <person name="Wu H."/>
            <person name="Tang D."/>
            <person name="Shen Q."/>
            <person name="Xue P."/>
            <person name="Zou S."/>
            <person name="Wang X."/>
            <person name="Liu X."/>
            <person name="Wang F."/>
            <person name="Yang Y."/>
            <person name="An X."/>
            <person name="Dong Z."/>
            <person name="Zhang K."/>
            <person name="Zhang X."/>
            <person name="Luo M.C."/>
            <person name="Dvorak J."/>
            <person name="Tong Y."/>
            <person name="Wang J."/>
            <person name="Yang H."/>
            <person name="Li Z."/>
            <person name="Wang D."/>
            <person name="Zhang A."/>
            <person name="Wang J."/>
        </authorList>
    </citation>
    <scope>NUCLEOTIDE SEQUENCE</scope>
    <source>
        <strain evidence="4">cv. G1812</strain>
    </source>
</reference>
<reference evidence="3" key="2">
    <citation type="submission" date="2022-06" db="UniProtKB">
        <authorList>
            <consortium name="EnsemblPlants"/>
        </authorList>
    </citation>
    <scope>IDENTIFICATION</scope>
</reference>
<name>A0A8R7RG73_TRIUA</name>
<keyword evidence="4" id="KW-1185">Reference proteome</keyword>
<sequence length="63" mass="7067">VYPLPEGKAWVTHLLAVACLSLASKMEETYVQLPVDLQMVEANSAFEGRTIKRMELLVLSTFK</sequence>
<dbReference type="AlphaFoldDB" id="A0A8R7RG73"/>
<evidence type="ECO:0000259" key="2">
    <source>
        <dbReference type="Pfam" id="PF00134"/>
    </source>
</evidence>
<dbReference type="SUPFAM" id="SSF47954">
    <property type="entry name" value="Cyclin-like"/>
    <property type="match status" value="1"/>
</dbReference>